<organism evidence="7 8">
    <name type="scientific">Aureimonas populi</name>
    <dbReference type="NCBI Taxonomy" id="1701758"/>
    <lineage>
        <taxon>Bacteria</taxon>
        <taxon>Pseudomonadati</taxon>
        <taxon>Pseudomonadota</taxon>
        <taxon>Alphaproteobacteria</taxon>
        <taxon>Hyphomicrobiales</taxon>
        <taxon>Aurantimonadaceae</taxon>
        <taxon>Aureimonas</taxon>
    </lineage>
</organism>
<dbReference type="Pfam" id="PF00881">
    <property type="entry name" value="Nitroreductase"/>
    <property type="match status" value="1"/>
</dbReference>
<dbReference type="EMBL" id="JBHUIJ010000006">
    <property type="protein sequence ID" value="MFD2237195.1"/>
    <property type="molecule type" value="Genomic_DNA"/>
</dbReference>
<dbReference type="Gene3D" id="3.40.109.10">
    <property type="entry name" value="NADH Oxidase"/>
    <property type="match status" value="1"/>
</dbReference>
<dbReference type="CDD" id="cd02136">
    <property type="entry name" value="PnbA_NfnB-like"/>
    <property type="match status" value="1"/>
</dbReference>
<evidence type="ECO:0000256" key="5">
    <source>
        <dbReference type="ARBA" id="ARBA00023002"/>
    </source>
</evidence>
<name>A0ABW5CJ17_9HYPH</name>
<evidence type="ECO:0000256" key="3">
    <source>
        <dbReference type="ARBA" id="ARBA00022630"/>
    </source>
</evidence>
<keyword evidence="5" id="KW-0560">Oxidoreductase</keyword>
<dbReference type="RefSeq" id="WP_209736671.1">
    <property type="nucleotide sequence ID" value="NZ_CP072611.1"/>
</dbReference>
<proteinExistence type="inferred from homology"/>
<keyword evidence="4" id="KW-0288">FMN</keyword>
<comment type="similarity">
    <text evidence="2">Belongs to the nitroreductase family.</text>
</comment>
<dbReference type="PANTHER" id="PTHR43673">
    <property type="entry name" value="NAD(P)H NITROREDUCTASE YDGI-RELATED"/>
    <property type="match status" value="1"/>
</dbReference>
<evidence type="ECO:0000313" key="7">
    <source>
        <dbReference type="EMBL" id="MFD2237195.1"/>
    </source>
</evidence>
<evidence type="ECO:0000256" key="1">
    <source>
        <dbReference type="ARBA" id="ARBA00001917"/>
    </source>
</evidence>
<comment type="caution">
    <text evidence="7">The sequence shown here is derived from an EMBL/GenBank/DDBJ whole genome shotgun (WGS) entry which is preliminary data.</text>
</comment>
<sequence>MKNGAIGTDDIDRALARKPSASGHDVHVAKLEGADDAQPFGNEIHAIAKEGMLSFEETARTRRSFRGFQRTPVPESIIREVLEDAQCAPSNCNTQPWNVHIVSGAKLEGLSRVLHAKSDAGDFTPDFPFDMDEFYGPYEERKNAQGKAYYEAMNVMRDDREGRQRAAAMNYSFFNAPHAALLFMPSFGDNVRVAGDVGMYGQTFLLSLAARGLGGVPQTALGFFAGAIRDYLGIPEELKMLFGISFGYPDEEAPGNRIRMDRAPISESVTFHR</sequence>
<dbReference type="InterPro" id="IPR000415">
    <property type="entry name" value="Nitroreductase-like"/>
</dbReference>
<keyword evidence="3" id="KW-0285">Flavoprotein</keyword>
<gene>
    <name evidence="7" type="ORF">ACFSKQ_06910</name>
</gene>
<evidence type="ECO:0000259" key="6">
    <source>
        <dbReference type="Pfam" id="PF00881"/>
    </source>
</evidence>
<comment type="cofactor">
    <cofactor evidence="1">
        <name>FMN</name>
        <dbReference type="ChEBI" id="CHEBI:58210"/>
    </cofactor>
</comment>
<feature type="domain" description="Nitroreductase" evidence="6">
    <location>
        <begin position="60"/>
        <end position="248"/>
    </location>
</feature>
<dbReference type="Proteomes" id="UP001597371">
    <property type="component" value="Unassembled WGS sequence"/>
</dbReference>
<evidence type="ECO:0000256" key="2">
    <source>
        <dbReference type="ARBA" id="ARBA00007118"/>
    </source>
</evidence>
<accession>A0ABW5CJ17</accession>
<protein>
    <submittedName>
        <fullName evidence="7">Nitroreductase</fullName>
    </submittedName>
</protein>
<evidence type="ECO:0000256" key="4">
    <source>
        <dbReference type="ARBA" id="ARBA00022643"/>
    </source>
</evidence>
<evidence type="ECO:0000313" key="8">
    <source>
        <dbReference type="Proteomes" id="UP001597371"/>
    </source>
</evidence>
<dbReference type="InterPro" id="IPR029479">
    <property type="entry name" value="Nitroreductase"/>
</dbReference>
<dbReference type="PANTHER" id="PTHR43673:SF2">
    <property type="entry name" value="NITROREDUCTASE"/>
    <property type="match status" value="1"/>
</dbReference>
<dbReference type="SUPFAM" id="SSF55469">
    <property type="entry name" value="FMN-dependent nitroreductase-like"/>
    <property type="match status" value="1"/>
</dbReference>
<keyword evidence="8" id="KW-1185">Reference proteome</keyword>
<reference evidence="8" key="1">
    <citation type="journal article" date="2019" name="Int. J. Syst. Evol. Microbiol.">
        <title>The Global Catalogue of Microorganisms (GCM) 10K type strain sequencing project: providing services to taxonomists for standard genome sequencing and annotation.</title>
        <authorList>
            <consortium name="The Broad Institute Genomics Platform"/>
            <consortium name="The Broad Institute Genome Sequencing Center for Infectious Disease"/>
            <person name="Wu L."/>
            <person name="Ma J."/>
        </authorList>
    </citation>
    <scope>NUCLEOTIDE SEQUENCE [LARGE SCALE GENOMIC DNA]</scope>
    <source>
        <strain evidence="8">ZS-35-S2</strain>
    </source>
</reference>